<protein>
    <recommendedName>
        <fullName evidence="3">Xylose isomerase-like TIM barrel domain-containing protein</fullName>
    </recommendedName>
</protein>
<dbReference type="PANTHER" id="PTHR12110">
    <property type="entry name" value="HYDROXYPYRUVATE ISOMERASE"/>
    <property type="match status" value="1"/>
</dbReference>
<evidence type="ECO:0000313" key="1">
    <source>
        <dbReference type="EMBL" id="QBR89815.1"/>
    </source>
</evidence>
<dbReference type="RefSeq" id="WP_135068697.1">
    <property type="nucleotide sequence ID" value="NZ_CP038266.1"/>
</dbReference>
<dbReference type="PANTHER" id="PTHR12110:SF41">
    <property type="entry name" value="INOSOSE DEHYDRATASE"/>
    <property type="match status" value="1"/>
</dbReference>
<dbReference type="Gene3D" id="3.20.20.150">
    <property type="entry name" value="Divalent-metal-dependent TIM barrel enzymes"/>
    <property type="match status" value="1"/>
</dbReference>
<organism evidence="1 2">
    <name type="scientific">Microbacterium wangchenii</name>
    <dbReference type="NCBI Taxonomy" id="2541726"/>
    <lineage>
        <taxon>Bacteria</taxon>
        <taxon>Bacillati</taxon>
        <taxon>Actinomycetota</taxon>
        <taxon>Actinomycetes</taxon>
        <taxon>Micrococcales</taxon>
        <taxon>Microbacteriaceae</taxon>
        <taxon>Microbacterium</taxon>
    </lineage>
</organism>
<dbReference type="InterPro" id="IPR050312">
    <property type="entry name" value="IolE/XylAMocC-like"/>
</dbReference>
<reference evidence="1 2" key="1">
    <citation type="submission" date="2019-03" db="EMBL/GenBank/DDBJ databases">
        <authorList>
            <person name="Dong K."/>
        </authorList>
    </citation>
    <scope>NUCLEOTIDE SEQUENCE [LARGE SCALE GENOMIC DNA]</scope>
    <source>
        <strain evidence="2">dk512</strain>
    </source>
</reference>
<keyword evidence="2" id="KW-1185">Reference proteome</keyword>
<proteinExistence type="predicted"/>
<sequence>MSVEVGIQLYSVRNAMAVDPEGTLARLAGLGFTRVEGANHEADTDPGIGFGISVDRLAAVLEANGLSIVGSHINPLDLSQLGPTLDFHAGIGSPGIGCDIEFYPYGDIDYVKRRADAFNRVGELCAQRGMVFYYHNHFQEFQEFDGTPVYELILEHTDPALVKIEMDTFWVYRGGHDPLEWIHRYADRVILTHQKDFPRDFSEPLNLYDGIVDPRENITLERFLEVKNPLSFVEIGTGTLPIQDIITTLAELPSFRCMVLEQDFSTNEDLESARISRDAFSRLRGTELESRA</sequence>
<dbReference type="EMBL" id="CP038266">
    <property type="protein sequence ID" value="QBR89815.1"/>
    <property type="molecule type" value="Genomic_DNA"/>
</dbReference>
<dbReference type="Proteomes" id="UP000295748">
    <property type="component" value="Chromosome"/>
</dbReference>
<accession>A0ABX5SX44</accession>
<dbReference type="InterPro" id="IPR036237">
    <property type="entry name" value="Xyl_isomerase-like_sf"/>
</dbReference>
<evidence type="ECO:0008006" key="3">
    <source>
        <dbReference type="Google" id="ProtNLM"/>
    </source>
</evidence>
<dbReference type="SUPFAM" id="SSF51658">
    <property type="entry name" value="Xylose isomerase-like"/>
    <property type="match status" value="1"/>
</dbReference>
<gene>
    <name evidence="1" type="ORF">E4K62_14675</name>
</gene>
<evidence type="ECO:0000313" key="2">
    <source>
        <dbReference type="Proteomes" id="UP000295748"/>
    </source>
</evidence>
<name>A0ABX5SX44_9MICO</name>